<dbReference type="PANTHER" id="PTHR43084:SF1">
    <property type="entry name" value="PERSULFIDE DIOXYGENASE ETHE1, MITOCHONDRIAL"/>
    <property type="match status" value="1"/>
</dbReference>
<dbReference type="CDD" id="cd00158">
    <property type="entry name" value="RHOD"/>
    <property type="match status" value="1"/>
</dbReference>
<dbReference type="InterPro" id="IPR036873">
    <property type="entry name" value="Rhodanese-like_dom_sf"/>
</dbReference>
<evidence type="ECO:0000256" key="1">
    <source>
        <dbReference type="ARBA" id="ARBA00022723"/>
    </source>
</evidence>
<dbReference type="PANTHER" id="PTHR43084">
    <property type="entry name" value="PERSULFIDE DIOXYGENASE ETHE1"/>
    <property type="match status" value="1"/>
</dbReference>
<reference evidence="3" key="1">
    <citation type="submission" date="2023-07" db="EMBL/GenBank/DDBJ databases">
        <title>The genome sequence of Rhodocytophaga aerolata KACC 12507.</title>
        <authorList>
            <person name="Zhang X."/>
        </authorList>
    </citation>
    <scope>NUCLEOTIDE SEQUENCE</scope>
    <source>
        <strain evidence="3">KACC 12507</strain>
    </source>
</reference>
<evidence type="ECO:0000313" key="3">
    <source>
        <dbReference type="EMBL" id="MDO1449259.1"/>
    </source>
</evidence>
<dbReference type="SUPFAM" id="SSF52821">
    <property type="entry name" value="Rhodanese/Cell cycle control phosphatase"/>
    <property type="match status" value="2"/>
</dbReference>
<accession>A0ABT8RD42</accession>
<dbReference type="SMART" id="SM00450">
    <property type="entry name" value="RHOD"/>
    <property type="match status" value="1"/>
</dbReference>
<dbReference type="InterPro" id="IPR036866">
    <property type="entry name" value="RibonucZ/Hydroxyglut_hydro"/>
</dbReference>
<organism evidence="3 4">
    <name type="scientific">Rhodocytophaga aerolata</name>
    <dbReference type="NCBI Taxonomy" id="455078"/>
    <lineage>
        <taxon>Bacteria</taxon>
        <taxon>Pseudomonadati</taxon>
        <taxon>Bacteroidota</taxon>
        <taxon>Cytophagia</taxon>
        <taxon>Cytophagales</taxon>
        <taxon>Rhodocytophagaceae</taxon>
        <taxon>Rhodocytophaga</taxon>
    </lineage>
</organism>
<dbReference type="InterPro" id="IPR001279">
    <property type="entry name" value="Metallo-B-lactamas"/>
</dbReference>
<feature type="domain" description="Rhodanese" evidence="2">
    <location>
        <begin position="363"/>
        <end position="447"/>
    </location>
</feature>
<dbReference type="Pfam" id="PF00753">
    <property type="entry name" value="Lactamase_B"/>
    <property type="match status" value="1"/>
</dbReference>
<evidence type="ECO:0000313" key="4">
    <source>
        <dbReference type="Proteomes" id="UP001168528"/>
    </source>
</evidence>
<protein>
    <submittedName>
        <fullName evidence="3">MBL fold metallo-hydrolase</fullName>
    </submittedName>
</protein>
<proteinExistence type="predicted"/>
<keyword evidence="4" id="KW-1185">Reference proteome</keyword>
<evidence type="ECO:0000259" key="2">
    <source>
        <dbReference type="PROSITE" id="PS50206"/>
    </source>
</evidence>
<sequence length="448" mass="49431">MKIHQFEDKGLSHFSYAILSECESQIILIDPARDPSPYYAYAGENGAKIIGVIETHPHADFISSHLEIHQLTGATIYTSSLAGADYPHQAFDEGDVISFGKIKLKAFNTPGHSPDGISIVLEHQGKDKAVFTGDTLFIGDVGRPDLRENVGNMKAKREQLARQLYQSTRHKLMKLADEVVVYPAHGSGSLCGKSLSDAHSSTIGGEKVSNYALQPMSEEVFVKVLLEDQPFIPKYFEYNVALNKQGAPDYEPSIKAVRRLEDNFKPEEGAIIVDARGQKEFKSSHLKGSINIQNGAKFETWLGSIVSPQEAWYLVADSEKELNELIRKAAKIGYELTLKGAFLYNKTEGKKSAFFDKGTFLDAQDKFTIVDIRNESETKEGTFFKDAITIPLPELRERAKEIPANKPIVVHCAGGYRSAAGSSILESLIGAKAEILDMSEAVNELKKS</sequence>
<comment type="caution">
    <text evidence="3">The sequence shown here is derived from an EMBL/GenBank/DDBJ whole genome shotgun (WGS) entry which is preliminary data.</text>
</comment>
<feature type="domain" description="Rhodanese" evidence="2">
    <location>
        <begin position="266"/>
        <end position="315"/>
    </location>
</feature>
<dbReference type="SUPFAM" id="SSF56281">
    <property type="entry name" value="Metallo-hydrolase/oxidoreductase"/>
    <property type="match status" value="1"/>
</dbReference>
<dbReference type="Gene3D" id="3.60.15.10">
    <property type="entry name" value="Ribonuclease Z/Hydroxyacylglutathione hydrolase-like"/>
    <property type="match status" value="1"/>
</dbReference>
<dbReference type="CDD" id="cd07724">
    <property type="entry name" value="POD-like_MBL-fold"/>
    <property type="match status" value="1"/>
</dbReference>
<name>A0ABT8RD42_9BACT</name>
<gene>
    <name evidence="3" type="ORF">Q0590_23480</name>
</gene>
<dbReference type="InterPro" id="IPR051682">
    <property type="entry name" value="Mito_Persulfide_Diox"/>
</dbReference>
<dbReference type="Gene3D" id="3.40.250.10">
    <property type="entry name" value="Rhodanese-like domain"/>
    <property type="match status" value="2"/>
</dbReference>
<dbReference type="Pfam" id="PF00581">
    <property type="entry name" value="Rhodanese"/>
    <property type="match status" value="2"/>
</dbReference>
<dbReference type="EMBL" id="JAUKPO010000017">
    <property type="protein sequence ID" value="MDO1449259.1"/>
    <property type="molecule type" value="Genomic_DNA"/>
</dbReference>
<dbReference type="InterPro" id="IPR044528">
    <property type="entry name" value="POD-like_MBL-fold"/>
</dbReference>
<dbReference type="InterPro" id="IPR001763">
    <property type="entry name" value="Rhodanese-like_dom"/>
</dbReference>
<dbReference type="PROSITE" id="PS50206">
    <property type="entry name" value="RHODANESE_3"/>
    <property type="match status" value="2"/>
</dbReference>
<keyword evidence="1" id="KW-0479">Metal-binding</keyword>
<dbReference type="Proteomes" id="UP001168528">
    <property type="component" value="Unassembled WGS sequence"/>
</dbReference>
<dbReference type="SMART" id="SM00849">
    <property type="entry name" value="Lactamase_B"/>
    <property type="match status" value="1"/>
</dbReference>
<dbReference type="RefSeq" id="WP_302040060.1">
    <property type="nucleotide sequence ID" value="NZ_JAUKPO010000017.1"/>
</dbReference>